<sequence length="190" mass="19768">MKTLKAFCLLGGAAVLGSCSSTVSNSDDAIGQSSEVNPLDLMIDVRAARTDPAAEPMGSGFIAGDTVEVAAVNTPLFSSYPKSGAIPSKLLESGTVLEVIGTQGRYLHVSYGDAAGYVPDMMVVPQGVIDSMPAGEVVVNEEIENVDSAPEELDINEGVVVSQEELEEVDAGVAEMSEDVTNLVEEEISE</sequence>
<reference evidence="2" key="1">
    <citation type="journal article" date="2019" name="Int. J. Syst. Evol. Microbiol.">
        <title>The Global Catalogue of Microorganisms (GCM) 10K type strain sequencing project: providing services to taxonomists for standard genome sequencing and annotation.</title>
        <authorList>
            <consortium name="The Broad Institute Genomics Platform"/>
            <consortium name="The Broad Institute Genome Sequencing Center for Infectious Disease"/>
            <person name="Wu L."/>
            <person name="Ma J."/>
        </authorList>
    </citation>
    <scope>NUCLEOTIDE SEQUENCE [LARGE SCALE GENOMIC DNA]</scope>
    <source>
        <strain evidence="2">JCM 16545</strain>
    </source>
</reference>
<comment type="caution">
    <text evidence="1">The sequence shown here is derived from an EMBL/GenBank/DDBJ whole genome shotgun (WGS) entry which is preliminary data.</text>
</comment>
<name>A0ABW5E267_9BACT</name>
<proteinExistence type="predicted"/>
<keyword evidence="2" id="KW-1185">Reference proteome</keyword>
<dbReference type="EMBL" id="JBHUJC010000025">
    <property type="protein sequence ID" value="MFD2276476.1"/>
    <property type="molecule type" value="Genomic_DNA"/>
</dbReference>
<gene>
    <name evidence="1" type="ORF">ACFSQZ_08355</name>
</gene>
<dbReference type="Proteomes" id="UP001597297">
    <property type="component" value="Unassembled WGS sequence"/>
</dbReference>
<accession>A0ABW5E267</accession>
<protein>
    <recommendedName>
        <fullName evidence="3">SH3 domain-containing protein</fullName>
    </recommendedName>
</protein>
<evidence type="ECO:0008006" key="3">
    <source>
        <dbReference type="Google" id="ProtNLM"/>
    </source>
</evidence>
<dbReference type="RefSeq" id="WP_377093058.1">
    <property type="nucleotide sequence ID" value="NZ_JBHSJM010000001.1"/>
</dbReference>
<evidence type="ECO:0000313" key="1">
    <source>
        <dbReference type="EMBL" id="MFD2276476.1"/>
    </source>
</evidence>
<evidence type="ECO:0000313" key="2">
    <source>
        <dbReference type="Proteomes" id="UP001597297"/>
    </source>
</evidence>
<organism evidence="1 2">
    <name type="scientific">Rubritalea spongiae</name>
    <dbReference type="NCBI Taxonomy" id="430797"/>
    <lineage>
        <taxon>Bacteria</taxon>
        <taxon>Pseudomonadati</taxon>
        <taxon>Verrucomicrobiota</taxon>
        <taxon>Verrucomicrobiia</taxon>
        <taxon>Verrucomicrobiales</taxon>
        <taxon>Rubritaleaceae</taxon>
        <taxon>Rubritalea</taxon>
    </lineage>
</organism>
<dbReference type="PROSITE" id="PS51257">
    <property type="entry name" value="PROKAR_LIPOPROTEIN"/>
    <property type="match status" value="1"/>
</dbReference>